<reference evidence="2" key="1">
    <citation type="submission" date="2022-04" db="EMBL/GenBank/DDBJ databases">
        <title>Halocatena sp. nov., isolated from a salt lake.</title>
        <authorList>
            <person name="Cui H.-L."/>
        </authorList>
    </citation>
    <scope>NUCLEOTIDE SEQUENCE</scope>
    <source>
        <strain evidence="2">AD-1</strain>
    </source>
</reference>
<keyword evidence="3" id="KW-1185">Reference proteome</keyword>
<proteinExistence type="predicted"/>
<feature type="region of interest" description="Disordered" evidence="1">
    <location>
        <begin position="1"/>
        <end position="23"/>
    </location>
</feature>
<dbReference type="AlphaFoldDB" id="A0A8U0A0L3"/>
<dbReference type="EMBL" id="CP096019">
    <property type="protein sequence ID" value="UPM41968.1"/>
    <property type="molecule type" value="Genomic_DNA"/>
</dbReference>
<dbReference type="RefSeq" id="WP_247992647.1">
    <property type="nucleotide sequence ID" value="NZ_CP096019.1"/>
</dbReference>
<gene>
    <name evidence="2" type="ORF">MW046_08285</name>
</gene>
<name>A0A8U0A0L3_9EURY</name>
<dbReference type="KEGG" id="haad:MW046_08285"/>
<protein>
    <submittedName>
        <fullName evidence="2">Uncharacterized protein</fullName>
    </submittedName>
</protein>
<sequence>MTASRSTNEVSDRLTRAEKSGTADERLIEAANETKYAAHVGHIRTHTDES</sequence>
<dbReference type="GeneID" id="71928038"/>
<accession>A0A8U0A0L3</accession>
<evidence type="ECO:0000313" key="3">
    <source>
        <dbReference type="Proteomes" id="UP000831768"/>
    </source>
</evidence>
<dbReference type="Proteomes" id="UP000831768">
    <property type="component" value="Chromosome"/>
</dbReference>
<organism evidence="2 3">
    <name type="scientific">Halocatena salina</name>
    <dbReference type="NCBI Taxonomy" id="2934340"/>
    <lineage>
        <taxon>Archaea</taxon>
        <taxon>Methanobacteriati</taxon>
        <taxon>Methanobacteriota</taxon>
        <taxon>Stenosarchaea group</taxon>
        <taxon>Halobacteria</taxon>
        <taxon>Halobacteriales</taxon>
        <taxon>Natronomonadaceae</taxon>
        <taxon>Halocatena</taxon>
    </lineage>
</organism>
<evidence type="ECO:0000313" key="2">
    <source>
        <dbReference type="EMBL" id="UPM41968.1"/>
    </source>
</evidence>
<evidence type="ECO:0000256" key="1">
    <source>
        <dbReference type="SAM" id="MobiDB-lite"/>
    </source>
</evidence>
<feature type="compositionally biased region" description="Basic and acidic residues" evidence="1">
    <location>
        <begin position="10"/>
        <end position="23"/>
    </location>
</feature>